<keyword evidence="6" id="KW-0401">Integrin</keyword>
<evidence type="ECO:0000256" key="4">
    <source>
        <dbReference type="ARBA" id="ARBA00023180"/>
    </source>
</evidence>
<dbReference type="PANTHER" id="PTHR23221:SF7">
    <property type="entry name" value="PHOSPHATIDYLINOSITOL-GLYCAN-SPECIFIC PHOSPHOLIPASE D"/>
    <property type="match status" value="1"/>
</dbReference>
<dbReference type="Pfam" id="PF13517">
    <property type="entry name" value="FG-GAP_3"/>
    <property type="match status" value="1"/>
</dbReference>
<dbReference type="EMBL" id="VMNX01000211">
    <property type="protein sequence ID" value="MPY53688.1"/>
    <property type="molecule type" value="Genomic_DNA"/>
</dbReference>
<dbReference type="InterPro" id="IPR013519">
    <property type="entry name" value="Int_alpha_beta-p"/>
</dbReference>
<keyword evidence="3" id="KW-0378">Hydrolase</keyword>
<dbReference type="GO" id="GO:0007229">
    <property type="term" value="P:integrin-mediated signaling pathway"/>
    <property type="evidence" value="ECO:0007669"/>
    <property type="project" value="UniProtKB-KW"/>
</dbReference>
<feature type="compositionally biased region" description="Polar residues" evidence="5">
    <location>
        <begin position="1"/>
        <end position="16"/>
    </location>
</feature>
<dbReference type="SUPFAM" id="SSF69318">
    <property type="entry name" value="Integrin alpha N-terminal domain"/>
    <property type="match status" value="1"/>
</dbReference>
<dbReference type="Gene3D" id="2.130.10.130">
    <property type="entry name" value="Integrin alpha, N-terminal"/>
    <property type="match status" value="4"/>
</dbReference>
<dbReference type="AlphaFoldDB" id="A0A5N8X4A0"/>
<accession>A0A5N8X4A0</accession>
<evidence type="ECO:0000313" key="6">
    <source>
        <dbReference type="EMBL" id="MPY53688.1"/>
    </source>
</evidence>
<dbReference type="Pfam" id="PF01839">
    <property type="entry name" value="FG-GAP"/>
    <property type="match status" value="4"/>
</dbReference>
<feature type="region of interest" description="Disordered" evidence="5">
    <location>
        <begin position="1"/>
        <end position="24"/>
    </location>
</feature>
<keyword evidence="4" id="KW-0325">Glycoprotein</keyword>
<dbReference type="PANTHER" id="PTHR23221">
    <property type="entry name" value="GLYCOSYLPHOSPHATIDYLINOSITOL PHOSPHOLIPASE D"/>
    <property type="match status" value="1"/>
</dbReference>
<dbReference type="SMART" id="SM00191">
    <property type="entry name" value="Int_alpha"/>
    <property type="match status" value="5"/>
</dbReference>
<proteinExistence type="predicted"/>
<evidence type="ECO:0000256" key="3">
    <source>
        <dbReference type="ARBA" id="ARBA00022801"/>
    </source>
</evidence>
<comment type="caution">
    <text evidence="6">The sequence shown here is derived from an EMBL/GenBank/DDBJ whole genome shotgun (WGS) entry which is preliminary data.</text>
</comment>
<evidence type="ECO:0000313" key="7">
    <source>
        <dbReference type="Proteomes" id="UP000373149"/>
    </source>
</evidence>
<dbReference type="PROSITE" id="PS51470">
    <property type="entry name" value="FG_GAP"/>
    <property type="match status" value="2"/>
</dbReference>
<evidence type="ECO:0000256" key="2">
    <source>
        <dbReference type="ARBA" id="ARBA00022737"/>
    </source>
</evidence>
<dbReference type="InterPro" id="IPR028994">
    <property type="entry name" value="Integrin_alpha_N"/>
</dbReference>
<evidence type="ECO:0000256" key="1">
    <source>
        <dbReference type="ARBA" id="ARBA00022729"/>
    </source>
</evidence>
<gene>
    <name evidence="6" type="ORF">FPZ41_36050</name>
</gene>
<dbReference type="GO" id="GO:0016787">
    <property type="term" value="F:hydrolase activity"/>
    <property type="evidence" value="ECO:0007669"/>
    <property type="project" value="UniProtKB-KW"/>
</dbReference>
<keyword evidence="2" id="KW-0677">Repeat</keyword>
<dbReference type="Proteomes" id="UP000373149">
    <property type="component" value="Unassembled WGS sequence"/>
</dbReference>
<keyword evidence="1" id="KW-0732">Signal</keyword>
<dbReference type="InterPro" id="IPR013517">
    <property type="entry name" value="FG-GAP"/>
</dbReference>
<sequence>MTSRCHTGEPNRTTGLTHPLGAPGAPVRIRTHSLAAATVIALALTPIAWTTPTATAAAPDPTVSDFNADGYADLAVGVPDATVGGRTKAGYVNIVWGGKRGLGAHGNTRISQARPGVPGTPETGDRFGAAVAVADVDGDGTADLVIGAPGEDVTGRGTDAGTVAVLRGAKGGLGTATTVANGPSASAAYGRSVTAADLTGDGATDLAIGATDTVVLAPNDGPRSTVVTAPMGGRAPVLATGDFDNDGTADLAVAYWTRTQPYTQSHVRLWSWEPSESRLANIWNTDNAGVTALASGDFDGDGHDDLALGECREIADENIDDPCGPEEYAKGGGIHIHYGGARGFSAREQTLNQDTPGVYGRAEDGDRFGASLAVLDWNGDGRDDLIAGAPGEAIGTRAGAGAATLLLGRSGGLVAPSGEATSTAYSQNTPGVPGVAETGDAFGTAVATGDYDHDGTPDAAIGATGENNKSGGVWLLPALSPTASYAITPTRLGLPSPSTALSYGRTLSSH</sequence>
<evidence type="ECO:0000256" key="5">
    <source>
        <dbReference type="SAM" id="MobiDB-lite"/>
    </source>
</evidence>
<organism evidence="6 7">
    <name type="scientific">Streptomyces acidicola</name>
    <dbReference type="NCBI Taxonomy" id="2596892"/>
    <lineage>
        <taxon>Bacteria</taxon>
        <taxon>Bacillati</taxon>
        <taxon>Actinomycetota</taxon>
        <taxon>Actinomycetes</taxon>
        <taxon>Kitasatosporales</taxon>
        <taxon>Streptomycetaceae</taxon>
        <taxon>Streptomyces</taxon>
    </lineage>
</organism>
<protein>
    <submittedName>
        <fullName evidence="6">Integrin-like protein</fullName>
    </submittedName>
</protein>
<reference evidence="6 7" key="1">
    <citation type="submission" date="2019-09" db="EMBL/GenBank/DDBJ databases">
        <authorList>
            <person name="Duangmal K."/>
            <person name="Teo W.F.A."/>
            <person name="Lipun K."/>
        </authorList>
    </citation>
    <scope>NUCLEOTIDE SEQUENCE [LARGE SCALE GENOMIC DNA]</scope>
    <source>
        <strain evidence="6 7">K1PN6</strain>
    </source>
</reference>
<keyword evidence="7" id="KW-1185">Reference proteome</keyword>
<name>A0A5N8X4A0_9ACTN</name>